<dbReference type="Gene3D" id="3.30.70.1400">
    <property type="entry name" value="Aminomethyltransferase beta-barrel domains"/>
    <property type="match status" value="1"/>
</dbReference>
<evidence type="ECO:0000313" key="12">
    <source>
        <dbReference type="Proteomes" id="UP000294933"/>
    </source>
</evidence>
<dbReference type="NCBIfam" id="NF001567">
    <property type="entry name" value="PRK00389.1"/>
    <property type="match status" value="1"/>
</dbReference>
<comment type="subunit">
    <text evidence="8">The glycine cleavage system is composed of four proteins: P, T, L and H.</text>
</comment>
<evidence type="ECO:0000256" key="4">
    <source>
        <dbReference type="ARBA" id="ARBA00022679"/>
    </source>
</evidence>
<evidence type="ECO:0000259" key="10">
    <source>
        <dbReference type="Pfam" id="PF08669"/>
    </source>
</evidence>
<sequence>MLTARCLARQTSLRPILRDARVRTRLTSVIIACAGGQIKHARAFSSTSRALEELRKTPLYDFHIQHGAKMVPFAGYEMPLSYGNVGQVASHNHVRSSAGLFDVSHMVQTIITGPSSTALLTHLTPSSLSSLAPFTSTLSVLLNEKGGIIDDMVITKHTEEKYYIVTNAGRRERDLAWIRERVGEWNGEEGKGRGREVRVEVLDGWGLVALQGPESSTHLQTLTPFPLKQLTFGKSAYVPLAGFNVHVARGGYTGEDGFEISIPPSQTTALTTLLARAPVQLTGLGARDSLRLEAGMCLYGHDLDEETGVVEAGLTWVVGKDRREKWDFIGADFVREHLENGAPRRRVGLIVEGAPAREGAKIFAPSNDEQIGKITSGIPSPTLGKNIAMGYVQTRGGWHKKGTEVEVEVRGRRRRAVVSPMPFVKTGYWRG</sequence>
<dbReference type="PANTHER" id="PTHR43757:SF2">
    <property type="entry name" value="AMINOMETHYLTRANSFERASE, MITOCHONDRIAL"/>
    <property type="match status" value="1"/>
</dbReference>
<dbReference type="VEuPathDB" id="FungiDB:BD410DRAFT_763703"/>
<dbReference type="GO" id="GO:0005960">
    <property type="term" value="C:glycine cleavage complex"/>
    <property type="evidence" value="ECO:0007669"/>
    <property type="project" value="InterPro"/>
</dbReference>
<dbReference type="Pfam" id="PF08669">
    <property type="entry name" value="GCV_T_C"/>
    <property type="match status" value="1"/>
</dbReference>
<dbReference type="NCBIfam" id="TIGR00528">
    <property type="entry name" value="gcvT"/>
    <property type="match status" value="1"/>
</dbReference>
<dbReference type="Gene3D" id="4.10.1250.10">
    <property type="entry name" value="Aminomethyltransferase fragment"/>
    <property type="match status" value="1"/>
</dbReference>
<dbReference type="SUPFAM" id="SSF101790">
    <property type="entry name" value="Aminomethyltransferase beta-barrel domain"/>
    <property type="match status" value="1"/>
</dbReference>
<evidence type="ECO:0000256" key="2">
    <source>
        <dbReference type="ARBA" id="ARBA00012616"/>
    </source>
</evidence>
<reference evidence="11 12" key="1">
    <citation type="submission" date="2018-06" db="EMBL/GenBank/DDBJ databases">
        <title>A transcriptomic atlas of mushroom development highlights an independent origin of complex multicellularity.</title>
        <authorList>
            <consortium name="DOE Joint Genome Institute"/>
            <person name="Krizsan K."/>
            <person name="Almasi E."/>
            <person name="Merenyi Z."/>
            <person name="Sahu N."/>
            <person name="Viragh M."/>
            <person name="Koszo T."/>
            <person name="Mondo S."/>
            <person name="Kiss B."/>
            <person name="Balint B."/>
            <person name="Kues U."/>
            <person name="Barry K."/>
            <person name="Hegedus J.C."/>
            <person name="Henrissat B."/>
            <person name="Johnson J."/>
            <person name="Lipzen A."/>
            <person name="Ohm R."/>
            <person name="Nagy I."/>
            <person name="Pangilinan J."/>
            <person name="Yan J."/>
            <person name="Xiong Y."/>
            <person name="Grigoriev I.V."/>
            <person name="Hibbett D.S."/>
            <person name="Nagy L.G."/>
        </authorList>
    </citation>
    <scope>NUCLEOTIDE SEQUENCE [LARGE SCALE GENOMIC DNA]</scope>
    <source>
        <strain evidence="11 12">SZMC22713</strain>
    </source>
</reference>
<dbReference type="GO" id="GO:0008483">
    <property type="term" value="F:transaminase activity"/>
    <property type="evidence" value="ECO:0007669"/>
    <property type="project" value="UniProtKB-KW"/>
</dbReference>
<name>A0A4Y7QGM0_9AGAM</name>
<evidence type="ECO:0000256" key="8">
    <source>
        <dbReference type="RuleBase" id="RU003981"/>
    </source>
</evidence>
<dbReference type="Pfam" id="PF01571">
    <property type="entry name" value="GCV_T"/>
    <property type="match status" value="1"/>
</dbReference>
<evidence type="ECO:0000256" key="3">
    <source>
        <dbReference type="ARBA" id="ARBA00022576"/>
    </source>
</evidence>
<comment type="catalytic activity">
    <reaction evidence="6 8">
        <text>N(6)-[(R)-S(8)-aminomethyldihydrolipoyl]-L-lysyl-[protein] + (6S)-5,6,7,8-tetrahydrofolate = N(6)-[(R)-dihydrolipoyl]-L-lysyl-[protein] + (6R)-5,10-methylene-5,6,7,8-tetrahydrofolate + NH4(+)</text>
        <dbReference type="Rhea" id="RHEA:16945"/>
        <dbReference type="Rhea" id="RHEA-COMP:10475"/>
        <dbReference type="Rhea" id="RHEA-COMP:10492"/>
        <dbReference type="ChEBI" id="CHEBI:15636"/>
        <dbReference type="ChEBI" id="CHEBI:28938"/>
        <dbReference type="ChEBI" id="CHEBI:57453"/>
        <dbReference type="ChEBI" id="CHEBI:83100"/>
        <dbReference type="ChEBI" id="CHEBI:83143"/>
        <dbReference type="EC" id="2.1.2.10"/>
    </reaction>
</comment>
<dbReference type="GO" id="GO:0006546">
    <property type="term" value="P:glycine catabolic process"/>
    <property type="evidence" value="ECO:0007669"/>
    <property type="project" value="InterPro"/>
</dbReference>
<dbReference type="EC" id="2.1.2.10" evidence="2 8"/>
<keyword evidence="8" id="KW-0496">Mitochondrion</keyword>
<evidence type="ECO:0000256" key="1">
    <source>
        <dbReference type="ARBA" id="ARBA00008609"/>
    </source>
</evidence>
<keyword evidence="3 8" id="KW-0032">Aminotransferase</keyword>
<comment type="similarity">
    <text evidence="1 8">Belongs to the GcvT family.</text>
</comment>
<dbReference type="PIRSF" id="PIRSF006487">
    <property type="entry name" value="GcvT"/>
    <property type="match status" value="1"/>
</dbReference>
<feature type="domain" description="Aminomethyltransferase C-terminal" evidence="10">
    <location>
        <begin position="344"/>
        <end position="425"/>
    </location>
</feature>
<organism evidence="11 12">
    <name type="scientific">Rickenella mellea</name>
    <dbReference type="NCBI Taxonomy" id="50990"/>
    <lineage>
        <taxon>Eukaryota</taxon>
        <taxon>Fungi</taxon>
        <taxon>Dikarya</taxon>
        <taxon>Basidiomycota</taxon>
        <taxon>Agaricomycotina</taxon>
        <taxon>Agaricomycetes</taxon>
        <taxon>Hymenochaetales</taxon>
        <taxon>Rickenellaceae</taxon>
        <taxon>Rickenella</taxon>
    </lineage>
</organism>
<dbReference type="InterPro" id="IPR029043">
    <property type="entry name" value="GcvT/YgfZ_C"/>
</dbReference>
<keyword evidence="4 8" id="KW-0808">Transferase</keyword>
<dbReference type="Gene3D" id="3.30.1360.120">
    <property type="entry name" value="Probable tRNA modification gtpase trme, domain 1"/>
    <property type="match status" value="1"/>
</dbReference>
<dbReference type="EMBL" id="ML170161">
    <property type="protein sequence ID" value="TDL26486.1"/>
    <property type="molecule type" value="Genomic_DNA"/>
</dbReference>
<dbReference type="STRING" id="50990.A0A4Y7QGM0"/>
<dbReference type="InterPro" id="IPR006222">
    <property type="entry name" value="GCVT_N"/>
</dbReference>
<evidence type="ECO:0000256" key="5">
    <source>
        <dbReference type="ARBA" id="ARBA00031395"/>
    </source>
</evidence>
<dbReference type="Gene3D" id="2.40.30.110">
    <property type="entry name" value="Aminomethyltransferase beta-barrel domains"/>
    <property type="match status" value="1"/>
</dbReference>
<evidence type="ECO:0000259" key="9">
    <source>
        <dbReference type="Pfam" id="PF01571"/>
    </source>
</evidence>
<dbReference type="Proteomes" id="UP000294933">
    <property type="component" value="Unassembled WGS sequence"/>
</dbReference>
<keyword evidence="8" id="KW-0809">Transit peptide</keyword>
<keyword evidence="12" id="KW-1185">Reference proteome</keyword>
<dbReference type="InterPro" id="IPR027266">
    <property type="entry name" value="TrmE/GcvT-like"/>
</dbReference>
<dbReference type="InterPro" id="IPR006223">
    <property type="entry name" value="GcvT"/>
</dbReference>
<dbReference type="FunFam" id="3.30.70.1400:FF:000001">
    <property type="entry name" value="Aminomethyltransferase"/>
    <property type="match status" value="1"/>
</dbReference>
<feature type="binding site" evidence="7">
    <location>
        <position position="259"/>
    </location>
    <ligand>
        <name>substrate</name>
    </ligand>
</feature>
<evidence type="ECO:0000256" key="7">
    <source>
        <dbReference type="PIRSR" id="PIRSR006487-1"/>
    </source>
</evidence>
<feature type="domain" description="GCVT N-terminal" evidence="9">
    <location>
        <begin position="59"/>
        <end position="321"/>
    </location>
</feature>
<dbReference type="SUPFAM" id="SSF103025">
    <property type="entry name" value="Folate-binding domain"/>
    <property type="match status" value="1"/>
</dbReference>
<dbReference type="PANTHER" id="PTHR43757">
    <property type="entry name" value="AMINOMETHYLTRANSFERASE"/>
    <property type="match status" value="1"/>
</dbReference>
<comment type="subcellular location">
    <subcellularLocation>
        <location evidence="8">Mitochondrion</location>
    </subcellularLocation>
</comment>
<dbReference type="FunFam" id="2.40.30.110:FF:000002">
    <property type="entry name" value="Aminomethyltransferase"/>
    <property type="match status" value="1"/>
</dbReference>
<proteinExistence type="inferred from homology"/>
<dbReference type="GO" id="GO:0004047">
    <property type="term" value="F:aminomethyltransferase activity"/>
    <property type="evidence" value="ECO:0007669"/>
    <property type="project" value="UniProtKB-EC"/>
</dbReference>
<dbReference type="AlphaFoldDB" id="A0A4Y7QGM0"/>
<protein>
    <recommendedName>
        <fullName evidence="2 8">Aminomethyltransferase</fullName>
        <ecNumber evidence="2 8">2.1.2.10</ecNumber>
    </recommendedName>
    <alternativeName>
        <fullName evidence="5 8">Glycine cleavage system T protein</fullName>
    </alternativeName>
</protein>
<comment type="function">
    <text evidence="8">The glycine cleavage system catalyzes the degradation of glycine.</text>
</comment>
<gene>
    <name evidence="11" type="ORF">BD410DRAFT_763703</name>
</gene>
<accession>A0A4Y7QGM0</accession>
<dbReference type="OrthoDB" id="10263536at2759"/>
<evidence type="ECO:0000256" key="6">
    <source>
        <dbReference type="ARBA" id="ARBA00047665"/>
    </source>
</evidence>
<dbReference type="InterPro" id="IPR028896">
    <property type="entry name" value="GcvT/YgfZ/DmdA"/>
</dbReference>
<dbReference type="GO" id="GO:0005739">
    <property type="term" value="C:mitochondrion"/>
    <property type="evidence" value="ECO:0007669"/>
    <property type="project" value="UniProtKB-SubCell"/>
</dbReference>
<evidence type="ECO:0000313" key="11">
    <source>
        <dbReference type="EMBL" id="TDL26486.1"/>
    </source>
</evidence>
<dbReference type="InterPro" id="IPR013977">
    <property type="entry name" value="GcvT_C"/>
</dbReference>